<dbReference type="PANTHER" id="PTHR34205:SF2">
    <property type="entry name" value="DUF962 DOMAIN-CONTAINING PROTEIN"/>
    <property type="match status" value="1"/>
</dbReference>
<evidence type="ECO:0000313" key="1">
    <source>
        <dbReference type="EMBL" id="EPY32667.1"/>
    </source>
</evidence>
<dbReference type="OrthoDB" id="5511466at2759"/>
<evidence type="ECO:0008006" key="3">
    <source>
        <dbReference type="Google" id="ProtNLM"/>
    </source>
</evidence>
<dbReference type="InterPro" id="IPR009305">
    <property type="entry name" value="Mpo1-like"/>
</dbReference>
<comment type="caution">
    <text evidence="1">The sequence shown here is derived from an EMBL/GenBank/DDBJ whole genome shotgun (WGS) entry which is preliminary data.</text>
</comment>
<name>S9UP71_9TRYP</name>
<proteinExistence type="predicted"/>
<keyword evidence="2" id="KW-1185">Reference proteome</keyword>
<accession>S9UP71</accession>
<gene>
    <name evidence="1" type="ORF">STCU_02771</name>
</gene>
<dbReference type="EMBL" id="ATMH01002771">
    <property type="protein sequence ID" value="EPY32667.1"/>
    <property type="molecule type" value="Genomic_DNA"/>
</dbReference>
<dbReference type="PANTHER" id="PTHR34205">
    <property type="entry name" value="TRANSMEMBRANE PROTEIN"/>
    <property type="match status" value="1"/>
</dbReference>
<sequence length="107" mass="11622">MPIINASFEIQASNHREYHVYYLAKHGDQWCRRLHLIGTVVGVSGAIVGLVRRDPVLAGGAAAAGIGLAVAGDVGLQHITPTEVRNPIYSVMSNFKMCYDMVKSKKL</sequence>
<evidence type="ECO:0000313" key="2">
    <source>
        <dbReference type="Proteomes" id="UP000015354"/>
    </source>
</evidence>
<dbReference type="Pfam" id="PF06127">
    <property type="entry name" value="Mpo1-like"/>
    <property type="match status" value="1"/>
</dbReference>
<organism evidence="1 2">
    <name type="scientific">Strigomonas culicis</name>
    <dbReference type="NCBI Taxonomy" id="28005"/>
    <lineage>
        <taxon>Eukaryota</taxon>
        <taxon>Discoba</taxon>
        <taxon>Euglenozoa</taxon>
        <taxon>Kinetoplastea</taxon>
        <taxon>Metakinetoplastina</taxon>
        <taxon>Trypanosomatida</taxon>
        <taxon>Trypanosomatidae</taxon>
        <taxon>Strigomonadinae</taxon>
        <taxon>Strigomonas</taxon>
    </lineage>
</organism>
<protein>
    <recommendedName>
        <fullName evidence="3">Transmembrane protein</fullName>
    </recommendedName>
</protein>
<dbReference type="AlphaFoldDB" id="S9UP71"/>
<reference evidence="1 2" key="1">
    <citation type="journal article" date="2013" name="PLoS ONE">
        <title>Predicting the Proteins of Angomonas deanei, Strigomonas culicis and Their Respective Endosymbionts Reveals New Aspects of the Trypanosomatidae Family.</title>
        <authorList>
            <person name="Motta M.C."/>
            <person name="Martins A.C."/>
            <person name="de Souza S.S."/>
            <person name="Catta-Preta C.M."/>
            <person name="Silva R."/>
            <person name="Klein C.C."/>
            <person name="de Almeida L.G."/>
            <person name="de Lima Cunha O."/>
            <person name="Ciapina L.P."/>
            <person name="Brocchi M."/>
            <person name="Colabardini A.C."/>
            <person name="de Araujo Lima B."/>
            <person name="Machado C.R."/>
            <person name="de Almeida Soares C.M."/>
            <person name="Probst C.M."/>
            <person name="de Menezes C.B."/>
            <person name="Thompson C.E."/>
            <person name="Bartholomeu D.C."/>
            <person name="Gradia D.F."/>
            <person name="Pavoni D.P."/>
            <person name="Grisard E.C."/>
            <person name="Fantinatti-Garboggini F."/>
            <person name="Marchini F.K."/>
            <person name="Rodrigues-Luiz G.F."/>
            <person name="Wagner G."/>
            <person name="Goldman G.H."/>
            <person name="Fietto J.L."/>
            <person name="Elias M.C."/>
            <person name="Goldman M.H."/>
            <person name="Sagot M.F."/>
            <person name="Pereira M."/>
            <person name="Stoco P.H."/>
            <person name="de Mendonca-Neto R.P."/>
            <person name="Teixeira S.M."/>
            <person name="Maciel T.E."/>
            <person name="de Oliveira Mendes T.A."/>
            <person name="Urmenyi T.P."/>
            <person name="de Souza W."/>
            <person name="Schenkman S."/>
            <person name="de Vasconcelos A.T."/>
        </authorList>
    </citation>
    <scope>NUCLEOTIDE SEQUENCE [LARGE SCALE GENOMIC DNA]</scope>
</reference>
<dbReference type="Proteomes" id="UP000015354">
    <property type="component" value="Unassembled WGS sequence"/>
</dbReference>